<dbReference type="Proteomes" id="UP000291591">
    <property type="component" value="Unassembled WGS sequence"/>
</dbReference>
<dbReference type="InterPro" id="IPR018060">
    <property type="entry name" value="HTH_AraC"/>
</dbReference>
<evidence type="ECO:0000313" key="7">
    <source>
        <dbReference type="Proteomes" id="UP000291591"/>
    </source>
</evidence>
<evidence type="ECO:0000256" key="4">
    <source>
        <dbReference type="SAM" id="MobiDB-lite"/>
    </source>
</evidence>
<evidence type="ECO:0000256" key="2">
    <source>
        <dbReference type="ARBA" id="ARBA00023125"/>
    </source>
</evidence>
<name>A0A4Q7V213_PSEST</name>
<protein>
    <submittedName>
        <fullName evidence="6">AraC-like DNA-binding protein</fullName>
    </submittedName>
</protein>
<dbReference type="GO" id="GO:0003700">
    <property type="term" value="F:DNA-binding transcription factor activity"/>
    <property type="evidence" value="ECO:0007669"/>
    <property type="project" value="InterPro"/>
</dbReference>
<dbReference type="Pfam" id="PF12833">
    <property type="entry name" value="HTH_18"/>
    <property type="match status" value="1"/>
</dbReference>
<dbReference type="PANTHER" id="PTHR47894">
    <property type="entry name" value="HTH-TYPE TRANSCRIPTIONAL REGULATOR GADX"/>
    <property type="match status" value="1"/>
</dbReference>
<dbReference type="GO" id="GO:0000976">
    <property type="term" value="F:transcription cis-regulatory region binding"/>
    <property type="evidence" value="ECO:0007669"/>
    <property type="project" value="TreeGrafter"/>
</dbReference>
<comment type="caution">
    <text evidence="6">The sequence shown here is derived from an EMBL/GenBank/DDBJ whole genome shotgun (WGS) entry which is preliminary data.</text>
</comment>
<reference evidence="6 7" key="1">
    <citation type="submission" date="2019-02" db="EMBL/GenBank/DDBJ databases">
        <title>Sequencing the genomes of 1000 actinobacteria strains.</title>
        <authorList>
            <person name="Klenk H.-P."/>
        </authorList>
    </citation>
    <scope>NUCLEOTIDE SEQUENCE [LARGE SCALE GENOMIC DNA]</scope>
    <source>
        <strain evidence="6 7">DSM 45779</strain>
    </source>
</reference>
<sequence>MVSMIRAAALRGLTPLVDSLGGDGAALLARFRVPPGAVDPVSDPRGHRPADADGTPADDGPDAADVLIRSSTAGRILETAAAELTCPDLGLRLAEQQGPDVLGPLAVAVENSATMGEALDCASRFLFVHSPALRVSRIDDPEGAPGVMGLLYGSTEPDPPPPQAVDLGLGVFHRIVAVLGGGPYGLRSAHLPHPPLAPVSRYTDFFGTDVRFERDAAVLRVPSELASRPMHGGDETVRAIAIDYLENHFDRPGRTVTDRVRTALIRSLGTGPPRIPSIARLLRMHPRTLQRHLSAEGTTFETVLDEVRRDTAHRLITRTDLPFSQVTAMVGLAEQSALTRVSRRWFGETPRAVRRAGARSGRD</sequence>
<gene>
    <name evidence="6" type="ORF">EV383_3550</name>
</gene>
<dbReference type="AlphaFoldDB" id="A0A4Q7V213"/>
<keyword evidence="1" id="KW-0805">Transcription regulation</keyword>
<evidence type="ECO:0000256" key="1">
    <source>
        <dbReference type="ARBA" id="ARBA00023015"/>
    </source>
</evidence>
<evidence type="ECO:0000259" key="5">
    <source>
        <dbReference type="PROSITE" id="PS01124"/>
    </source>
</evidence>
<dbReference type="SUPFAM" id="SSF46689">
    <property type="entry name" value="Homeodomain-like"/>
    <property type="match status" value="1"/>
</dbReference>
<dbReference type="SMART" id="SM00342">
    <property type="entry name" value="HTH_ARAC"/>
    <property type="match status" value="1"/>
</dbReference>
<evidence type="ECO:0000256" key="3">
    <source>
        <dbReference type="ARBA" id="ARBA00023163"/>
    </source>
</evidence>
<organism evidence="6 7">
    <name type="scientific">Pseudonocardia sediminis</name>
    <dbReference type="NCBI Taxonomy" id="1397368"/>
    <lineage>
        <taxon>Bacteria</taxon>
        <taxon>Bacillati</taxon>
        <taxon>Actinomycetota</taxon>
        <taxon>Actinomycetes</taxon>
        <taxon>Pseudonocardiales</taxon>
        <taxon>Pseudonocardiaceae</taxon>
        <taxon>Pseudonocardia</taxon>
    </lineage>
</organism>
<keyword evidence="2 6" id="KW-0238">DNA-binding</keyword>
<dbReference type="GO" id="GO:0005829">
    <property type="term" value="C:cytosol"/>
    <property type="evidence" value="ECO:0007669"/>
    <property type="project" value="TreeGrafter"/>
</dbReference>
<keyword evidence="3" id="KW-0804">Transcription</keyword>
<proteinExistence type="predicted"/>
<dbReference type="InterPro" id="IPR032687">
    <property type="entry name" value="AraC-type_N"/>
</dbReference>
<dbReference type="RefSeq" id="WP_165438384.1">
    <property type="nucleotide sequence ID" value="NZ_SHKL01000001.1"/>
</dbReference>
<feature type="domain" description="HTH araC/xylS-type" evidence="5">
    <location>
        <begin position="258"/>
        <end position="356"/>
    </location>
</feature>
<dbReference type="Gene3D" id="1.10.10.60">
    <property type="entry name" value="Homeodomain-like"/>
    <property type="match status" value="1"/>
</dbReference>
<dbReference type="InterPro" id="IPR009057">
    <property type="entry name" value="Homeodomain-like_sf"/>
</dbReference>
<keyword evidence="7" id="KW-1185">Reference proteome</keyword>
<feature type="compositionally biased region" description="Basic and acidic residues" evidence="4">
    <location>
        <begin position="42"/>
        <end position="51"/>
    </location>
</feature>
<feature type="region of interest" description="Disordered" evidence="4">
    <location>
        <begin position="38"/>
        <end position="62"/>
    </location>
</feature>
<dbReference type="PANTHER" id="PTHR47894:SF4">
    <property type="entry name" value="HTH-TYPE TRANSCRIPTIONAL REGULATOR GADX"/>
    <property type="match status" value="1"/>
</dbReference>
<evidence type="ECO:0000313" key="6">
    <source>
        <dbReference type="EMBL" id="RZT86653.1"/>
    </source>
</evidence>
<dbReference type="PROSITE" id="PS01124">
    <property type="entry name" value="HTH_ARAC_FAMILY_2"/>
    <property type="match status" value="1"/>
</dbReference>
<dbReference type="EMBL" id="SHKL01000001">
    <property type="protein sequence ID" value="RZT86653.1"/>
    <property type="molecule type" value="Genomic_DNA"/>
</dbReference>
<dbReference type="Pfam" id="PF12625">
    <property type="entry name" value="Arabinose_bd"/>
    <property type="match status" value="1"/>
</dbReference>
<accession>A0A4Q7V213</accession>